<feature type="transmembrane region" description="Helical" evidence="1">
    <location>
        <begin position="124"/>
        <end position="153"/>
    </location>
</feature>
<feature type="transmembrane region" description="Helical" evidence="1">
    <location>
        <begin position="56"/>
        <end position="76"/>
    </location>
</feature>
<organism evidence="2 3">
    <name type="scientific">Terrihalobacillus insolitus</name>
    <dbReference type="NCBI Taxonomy" id="2950438"/>
    <lineage>
        <taxon>Bacteria</taxon>
        <taxon>Bacillati</taxon>
        <taxon>Bacillota</taxon>
        <taxon>Bacilli</taxon>
        <taxon>Bacillales</taxon>
        <taxon>Bacillaceae</taxon>
        <taxon>Terrihalobacillus</taxon>
    </lineage>
</organism>
<keyword evidence="1" id="KW-0812">Transmembrane</keyword>
<keyword evidence="1" id="KW-1133">Transmembrane helix</keyword>
<dbReference type="AlphaFoldDB" id="A0A9X3WV06"/>
<evidence type="ECO:0000313" key="2">
    <source>
        <dbReference type="EMBL" id="MDC3426257.1"/>
    </source>
</evidence>
<reference evidence="2" key="1">
    <citation type="submission" date="2022-06" db="EMBL/GenBank/DDBJ databases">
        <title>Aquibacillus sp. a new bacterium isolated from soil saline samples.</title>
        <authorList>
            <person name="Galisteo C."/>
            <person name="De La Haba R."/>
            <person name="Sanchez-Porro C."/>
            <person name="Ventosa A."/>
        </authorList>
    </citation>
    <scope>NUCLEOTIDE SEQUENCE</scope>
    <source>
        <strain evidence="2">3ASR75-11</strain>
    </source>
</reference>
<dbReference type="RefSeq" id="WP_272438083.1">
    <property type="nucleotide sequence ID" value="NZ_JAMQKB010000038.1"/>
</dbReference>
<proteinExistence type="predicted"/>
<dbReference type="Proteomes" id="UP001145050">
    <property type="component" value="Unassembled WGS sequence"/>
</dbReference>
<protein>
    <submittedName>
        <fullName evidence="2">Uncharacterized protein</fullName>
    </submittedName>
</protein>
<dbReference type="EMBL" id="JAMQKB010000038">
    <property type="protein sequence ID" value="MDC3426257.1"/>
    <property type="molecule type" value="Genomic_DNA"/>
</dbReference>
<feature type="transmembrane region" description="Helical" evidence="1">
    <location>
        <begin position="12"/>
        <end position="31"/>
    </location>
</feature>
<evidence type="ECO:0000256" key="1">
    <source>
        <dbReference type="SAM" id="Phobius"/>
    </source>
</evidence>
<comment type="caution">
    <text evidence="2">The sequence shown here is derived from an EMBL/GenBank/DDBJ whole genome shotgun (WGS) entry which is preliminary data.</text>
</comment>
<feature type="transmembrane region" description="Helical" evidence="1">
    <location>
        <begin position="88"/>
        <end position="112"/>
    </location>
</feature>
<gene>
    <name evidence="2" type="ORF">NC797_17320</name>
</gene>
<evidence type="ECO:0000313" key="3">
    <source>
        <dbReference type="Proteomes" id="UP001145050"/>
    </source>
</evidence>
<feature type="transmembrane region" description="Helical" evidence="1">
    <location>
        <begin position="165"/>
        <end position="186"/>
    </location>
</feature>
<keyword evidence="1" id="KW-0472">Membrane</keyword>
<sequence length="216" mass="24174">MDRNENFHRISGFFILIGAVGMVIATLYHPLLVDPFNGIRAFDGYTSSNNWTTDHIGMLLAVSLWLIGLMGYPSFIINPSVKSKTASILIGVSFALWMTILVAELTMIPIIGEKVMRVEVDETFIVWEAVFALGLLLGYVAMSVIWLAVAYFGWDLKKNNQGSTLFQYSAYIGGCLGFVGILITFFNYELAYFVLPLTNGIPFLWTMVLGWKMIRA</sequence>
<name>A0A9X3WV06_9BACI</name>
<accession>A0A9X3WV06</accession>
<keyword evidence="3" id="KW-1185">Reference proteome</keyword>
<feature type="transmembrane region" description="Helical" evidence="1">
    <location>
        <begin position="192"/>
        <end position="211"/>
    </location>
</feature>